<name>A0A8T0GBH6_CERPU</name>
<dbReference type="SUPFAM" id="SSF52540">
    <property type="entry name" value="P-loop containing nucleoside triphosphate hydrolases"/>
    <property type="match status" value="1"/>
</dbReference>
<evidence type="ECO:0000256" key="2">
    <source>
        <dbReference type="ARBA" id="ARBA00007220"/>
    </source>
</evidence>
<evidence type="ECO:0000256" key="7">
    <source>
        <dbReference type="RuleBase" id="RU003330"/>
    </source>
</evidence>
<dbReference type="EC" id="2.7.4.3" evidence="3"/>
<dbReference type="InterPro" id="IPR033690">
    <property type="entry name" value="Adenylat_kinase_CS"/>
</dbReference>
<dbReference type="PROSITE" id="PS00113">
    <property type="entry name" value="ADENYLATE_KINASE"/>
    <property type="match status" value="1"/>
</dbReference>
<evidence type="ECO:0000256" key="1">
    <source>
        <dbReference type="ARBA" id="ARBA00000582"/>
    </source>
</evidence>
<dbReference type="InterPro" id="IPR027417">
    <property type="entry name" value="P-loop_NTPase"/>
</dbReference>
<protein>
    <recommendedName>
        <fullName evidence="3">adenylate kinase</fullName>
        <ecNumber evidence="3">2.7.4.3</ecNumber>
    </recommendedName>
</protein>
<accession>A0A8T0GBH6</accession>
<evidence type="ECO:0000256" key="6">
    <source>
        <dbReference type="ARBA" id="ARBA00022777"/>
    </source>
</evidence>
<dbReference type="PRINTS" id="PR00094">
    <property type="entry name" value="ADENYLTKNASE"/>
</dbReference>
<evidence type="ECO:0000256" key="5">
    <source>
        <dbReference type="ARBA" id="ARBA00022741"/>
    </source>
</evidence>
<comment type="caution">
    <text evidence="8">The sequence shown here is derived from an EMBL/GenBank/DDBJ whole genome shotgun (WGS) entry which is preliminary data.</text>
</comment>
<evidence type="ECO:0000313" key="8">
    <source>
        <dbReference type="EMBL" id="KAG0556503.1"/>
    </source>
</evidence>
<evidence type="ECO:0000313" key="9">
    <source>
        <dbReference type="Proteomes" id="UP000822688"/>
    </source>
</evidence>
<keyword evidence="4 7" id="KW-0808">Transferase</keyword>
<dbReference type="InterPro" id="IPR000850">
    <property type="entry name" value="Adenylat/UMP-CMP_kin"/>
</dbReference>
<dbReference type="CDD" id="cd01428">
    <property type="entry name" value="ADK"/>
    <property type="match status" value="1"/>
</dbReference>
<keyword evidence="9" id="KW-1185">Reference proteome</keyword>
<gene>
    <name evidence="8" type="ORF">KC19_11G058700</name>
</gene>
<comment type="catalytic activity">
    <reaction evidence="1">
        <text>AMP + ATP = 2 ADP</text>
        <dbReference type="Rhea" id="RHEA:12973"/>
        <dbReference type="ChEBI" id="CHEBI:30616"/>
        <dbReference type="ChEBI" id="CHEBI:456215"/>
        <dbReference type="ChEBI" id="CHEBI:456216"/>
        <dbReference type="EC" id="2.7.4.3"/>
    </reaction>
</comment>
<comment type="similarity">
    <text evidence="2 7">Belongs to the adenylate kinase family.</text>
</comment>
<dbReference type="OrthoDB" id="439792at2759"/>
<evidence type="ECO:0000256" key="4">
    <source>
        <dbReference type="ARBA" id="ARBA00022679"/>
    </source>
</evidence>
<reference evidence="8 9" key="1">
    <citation type="submission" date="2020-06" db="EMBL/GenBank/DDBJ databases">
        <title>WGS assembly of Ceratodon purpureus strain R40.</title>
        <authorList>
            <person name="Carey S.B."/>
            <person name="Jenkins J."/>
            <person name="Shu S."/>
            <person name="Lovell J.T."/>
            <person name="Sreedasyam A."/>
            <person name="Maumus F."/>
            <person name="Tiley G.P."/>
            <person name="Fernandez-Pozo N."/>
            <person name="Barry K."/>
            <person name="Chen C."/>
            <person name="Wang M."/>
            <person name="Lipzen A."/>
            <person name="Daum C."/>
            <person name="Saski C.A."/>
            <person name="Payton A.C."/>
            <person name="Mcbreen J.C."/>
            <person name="Conrad R.E."/>
            <person name="Kollar L.M."/>
            <person name="Olsson S."/>
            <person name="Huttunen S."/>
            <person name="Landis J.B."/>
            <person name="Wickett N.J."/>
            <person name="Johnson M.G."/>
            <person name="Rensing S.A."/>
            <person name="Grimwood J."/>
            <person name="Schmutz J."/>
            <person name="Mcdaniel S.F."/>
        </authorList>
    </citation>
    <scope>NUCLEOTIDE SEQUENCE [LARGE SCALE GENOMIC DNA]</scope>
    <source>
        <strain evidence="8 9">R40</strain>
    </source>
</reference>
<dbReference type="GO" id="GO:0004017">
    <property type="term" value="F:AMP kinase activity"/>
    <property type="evidence" value="ECO:0007669"/>
    <property type="project" value="UniProtKB-EC"/>
</dbReference>
<dbReference type="PANTHER" id="PTHR23359">
    <property type="entry name" value="NUCLEOTIDE KINASE"/>
    <property type="match status" value="1"/>
</dbReference>
<dbReference type="Pfam" id="PF00406">
    <property type="entry name" value="ADK"/>
    <property type="match status" value="1"/>
</dbReference>
<dbReference type="GO" id="GO:0005524">
    <property type="term" value="F:ATP binding"/>
    <property type="evidence" value="ECO:0007669"/>
    <property type="project" value="InterPro"/>
</dbReference>
<keyword evidence="5" id="KW-0547">Nucleotide-binding</keyword>
<keyword evidence="6 7" id="KW-0418">Kinase</keyword>
<dbReference type="EMBL" id="CM026432">
    <property type="protein sequence ID" value="KAG0556503.1"/>
    <property type="molecule type" value="Genomic_DNA"/>
</dbReference>
<dbReference type="AlphaFoldDB" id="A0A8T0GBH6"/>
<evidence type="ECO:0000256" key="3">
    <source>
        <dbReference type="ARBA" id="ARBA00012955"/>
    </source>
</evidence>
<dbReference type="InterPro" id="IPR006259">
    <property type="entry name" value="Adenyl_kin_sub"/>
</dbReference>
<dbReference type="HAMAP" id="MF_00235">
    <property type="entry name" value="Adenylate_kinase_Adk"/>
    <property type="match status" value="1"/>
</dbReference>
<sequence length="296" mass="33127">MAAVSRLRSTMMMRLGGQGVRMAWARPMGYAAQASIEEEVWREPSRPVEAMDSQEKDRGVQWVFLGCPGVGKGTYASRLAKLLEVPHIAMGDLVRNEILQKTSMAEQLKKIMSSGQLLPDEIIFNLLTKRLEGGVSRGESGFILDGFPRTVNQAEIMDEVANIDLVVNLRLREDVLVTKCLGRRICSQCGGNFNVATIDIDGYDSVPRIYMPPLLPPPSCAEKMTIRADDTEEVVRARLRVYYEESQPVEDFYRARGMLLDFDVAGGIPETWPRLLSALNLEDKRIVSQDSRKMTA</sequence>
<dbReference type="Gene3D" id="3.40.50.300">
    <property type="entry name" value="P-loop containing nucleotide triphosphate hydrolases"/>
    <property type="match status" value="1"/>
</dbReference>
<organism evidence="8 9">
    <name type="scientific">Ceratodon purpureus</name>
    <name type="common">Fire moss</name>
    <name type="synonym">Dicranum purpureum</name>
    <dbReference type="NCBI Taxonomy" id="3225"/>
    <lineage>
        <taxon>Eukaryota</taxon>
        <taxon>Viridiplantae</taxon>
        <taxon>Streptophyta</taxon>
        <taxon>Embryophyta</taxon>
        <taxon>Bryophyta</taxon>
        <taxon>Bryophytina</taxon>
        <taxon>Bryopsida</taxon>
        <taxon>Dicranidae</taxon>
        <taxon>Pseudoditrichales</taxon>
        <taxon>Ditrichaceae</taxon>
        <taxon>Ceratodon</taxon>
    </lineage>
</organism>
<proteinExistence type="inferred from homology"/>
<dbReference type="NCBIfam" id="TIGR01351">
    <property type="entry name" value="adk"/>
    <property type="match status" value="1"/>
</dbReference>
<dbReference type="Proteomes" id="UP000822688">
    <property type="component" value="Chromosome 11"/>
</dbReference>